<accession>A0A1Z4GNC7</accession>
<name>A0A1Z4GNC7_9CYAN</name>
<proteinExistence type="predicted"/>
<feature type="signal peptide" evidence="1">
    <location>
        <begin position="1"/>
        <end position="27"/>
    </location>
</feature>
<dbReference type="AlphaFoldDB" id="A0A1Z4GNC7"/>
<evidence type="ECO:0000313" key="2">
    <source>
        <dbReference type="EMBL" id="BAY18993.1"/>
    </source>
</evidence>
<sequence length="126" mass="14150">MHKSSNYYRIICNCLLVAVLASCSAWRLPELKGGNFVFGSNVTPIEKIPTKPDKPTTVYIQGKVEKQVPLMKQWAYQINDSTGKIWVITNQKNLQQGTQVVLKGKVSYKSIPIAGQDFGEVYITEE</sequence>
<dbReference type="PROSITE" id="PS51257">
    <property type="entry name" value="PROKAR_LIPOPROTEIN"/>
    <property type="match status" value="1"/>
</dbReference>
<dbReference type="EMBL" id="AP018174">
    <property type="protein sequence ID" value="BAY18993.1"/>
    <property type="molecule type" value="Genomic_DNA"/>
</dbReference>
<keyword evidence="1" id="KW-0732">Signal</keyword>
<gene>
    <name evidence="2" type="ORF">NIES21_48520</name>
</gene>
<feature type="chain" id="PRO_5012870929" description="Nucleic acid binding OB-fold tRNA/helicase-type" evidence="1">
    <location>
        <begin position="28"/>
        <end position="126"/>
    </location>
</feature>
<dbReference type="InterPro" id="IPR036700">
    <property type="entry name" value="BOBF_sf"/>
</dbReference>
<protein>
    <recommendedName>
        <fullName evidence="4">Nucleic acid binding OB-fold tRNA/helicase-type</fullName>
    </recommendedName>
</protein>
<dbReference type="SUPFAM" id="SSF101756">
    <property type="entry name" value="Hypothetical protein YgiW"/>
    <property type="match status" value="1"/>
</dbReference>
<evidence type="ECO:0000256" key="1">
    <source>
        <dbReference type="SAM" id="SignalP"/>
    </source>
</evidence>
<dbReference type="Proteomes" id="UP000218287">
    <property type="component" value="Chromosome"/>
</dbReference>
<keyword evidence="3" id="KW-1185">Reference proteome</keyword>
<evidence type="ECO:0000313" key="3">
    <source>
        <dbReference type="Proteomes" id="UP000218287"/>
    </source>
</evidence>
<reference evidence="2 3" key="1">
    <citation type="submission" date="2017-06" db="EMBL/GenBank/DDBJ databases">
        <title>Genome sequencing of cyanobaciteial culture collection at National Institute for Environmental Studies (NIES).</title>
        <authorList>
            <person name="Hirose Y."/>
            <person name="Shimura Y."/>
            <person name="Fujisawa T."/>
            <person name="Nakamura Y."/>
            <person name="Kawachi M."/>
        </authorList>
    </citation>
    <scope>NUCLEOTIDE SEQUENCE [LARGE SCALE GENOMIC DNA]</scope>
    <source>
        <strain evidence="2 3">NIES-21</strain>
    </source>
</reference>
<dbReference type="OrthoDB" id="495371at2"/>
<organism evidence="2 3">
    <name type="scientific">Anabaenopsis circularis NIES-21</name>
    <dbReference type="NCBI Taxonomy" id="1085406"/>
    <lineage>
        <taxon>Bacteria</taxon>
        <taxon>Bacillati</taxon>
        <taxon>Cyanobacteriota</taxon>
        <taxon>Cyanophyceae</taxon>
        <taxon>Nostocales</taxon>
        <taxon>Nodulariaceae</taxon>
        <taxon>Anabaenopsis</taxon>
    </lineage>
</organism>
<evidence type="ECO:0008006" key="4">
    <source>
        <dbReference type="Google" id="ProtNLM"/>
    </source>
</evidence>